<dbReference type="PANTHER" id="PTHR48103:SF2">
    <property type="entry name" value="MIDASIN"/>
    <property type="match status" value="1"/>
</dbReference>
<organism evidence="5 6">
    <name type="scientific">Adineta ricciae</name>
    <name type="common">Rotifer</name>
    <dbReference type="NCBI Taxonomy" id="249248"/>
    <lineage>
        <taxon>Eukaryota</taxon>
        <taxon>Metazoa</taxon>
        <taxon>Spiralia</taxon>
        <taxon>Gnathifera</taxon>
        <taxon>Rotifera</taxon>
        <taxon>Eurotatoria</taxon>
        <taxon>Bdelloidea</taxon>
        <taxon>Adinetida</taxon>
        <taxon>Adinetidae</taxon>
        <taxon>Adineta</taxon>
    </lineage>
</organism>
<accession>A0A816DHM2</accession>
<dbReference type="GO" id="GO:0005524">
    <property type="term" value="F:ATP binding"/>
    <property type="evidence" value="ECO:0007669"/>
    <property type="project" value="UniProtKB-KW"/>
</dbReference>
<reference evidence="5" key="1">
    <citation type="submission" date="2021-02" db="EMBL/GenBank/DDBJ databases">
        <authorList>
            <person name="Nowell W R."/>
        </authorList>
    </citation>
    <scope>NUCLEOTIDE SEQUENCE</scope>
</reference>
<protein>
    <recommendedName>
        <fullName evidence="4">ATPase dynein-related AAA domain-containing protein</fullName>
    </recommendedName>
</protein>
<evidence type="ECO:0000256" key="1">
    <source>
        <dbReference type="ARBA" id="ARBA00022741"/>
    </source>
</evidence>
<dbReference type="GO" id="GO:0030687">
    <property type="term" value="C:preribosome, large subunit precursor"/>
    <property type="evidence" value="ECO:0007669"/>
    <property type="project" value="TreeGrafter"/>
</dbReference>
<gene>
    <name evidence="5" type="ORF">XAT740_LOCUS52901</name>
</gene>
<dbReference type="SUPFAM" id="SSF52540">
    <property type="entry name" value="P-loop containing nucleoside triphosphate hydrolases"/>
    <property type="match status" value="1"/>
</dbReference>
<sequence>MFPLDTSPTSSIAQNQTELIDSDLNLQGYVRLGFVYIEKKEYQSVYRPLIHSQRTLEKLQLLAAATVSKATVLIEGGDCSGKTALVCELARLCGRRLLVLNLNHETTTSDLLGSWTVINKQSYEKRRKQTSKQLLSDIVRFALAVLIPLSQRFYEIEQLIRTITRLIHQWEHENTDQAQDAFQQCRSFLEHELKQADEVHGQAIVEEIEKYLNTLDQVEDEFKLVKNLGEGLTFTFNKGPLIQAMERGDWILFDNINCARGDVIERLNSLAEADPTLTLYESSEAEQYSRGNGIHKDFRLFAIANNNRKMANKLSSAWRNRCLIIRMQPLDNQLTFENIHQHDLADVVKGELQGINGGQELAHTLLRTHASARQLSDKKELQFITSYQLSYQNLKRSARILRTYVSNKHDPVFAIKPAVFRSYLDPILNEGGKAALLGALAVHLLHSELNKASFTTLPIITIEDQQQQMAWYAPAQNLHELIASIEECVIDLHLKIVTTHIHEDICKKQEFTDYGISLLDYLQPLVKTKQENQSDEGLHFEASSIRSKLLTNDVQQSLEFSSHLKKWFFKTHQHLHSNKIILSFDRTEDSLNLLSVTSAECYKRIIEFAQGTSFLDAQHRLTELQQVNNTVNQLSSLSRKLQSICKISHSLNPLKWCAQIQESISVLLITETYMKWVAFPCQPMAKNDLHIVSQTQESIRQRNQTNVDDDQQESKSALKLINVHLQKVQSIPIISSADQRLDIMSKLYHYLSVTEDDKYILLAASKLELNVACKLTMNFTIKSQFIEKMDEQQTLLNSSNLLASLNCLYFMHTILREIYAEIKSCHGQIDKIRDKYDSESNKLSGNVSEIDLEIEKIRVKREKLFEPRSPSDETINIDEELEKLRSEEQKLVDKKERHSRALKAIEGIYEDVYNLFLSLRESLKKFQANGWLQTIREYGRRRQENQISELLEIISRIYRAEYQLNQTYSSSNKIDDEQKQLKSEVLRQSVFNQMNFHDINTPHGRASLTLMQLIYPNLFQQNMLIYVLKEDTLKAIIERCLETETTIDILINVQLTNILLVDKRKYNRYTTDETGMARLNEQLLLQHFAINYGSEKTSLDDAFIQFADRFVTEVKQRSSSTEIDTQRQIIQLEIDDPTMFQFTLSCFIQKMIEHRPMEDFLIEPSQIERLDQDIQRWIREQQLAGTIRTEQVYDNQVENDIQKDISFFLNIIEQTEYIAKQTLTSTDINFRELIQTVNKARTTLTLPILEKLEKKLDDTLVLCVPKEPIAKARTLTIVEAKQFRYPVLNLLKSHLADSETKFHACISTFIDRIHMIQAKFLQTLLMHRSNMNEIDLYKKSHQISKLLISIVEFVMNNIDAYGLTTSVERFYESIQSFEREIIEHVAHIQSKPKEELTVDDKQSFQLFTKTELEDAIQHVAVNSTENNNPTTTMEQTEPKITKKNAEETMLERQNEELTKVEKELEQLRQLAKQNGLSRIQYAIVMLLMELNEIKRNKNVLNEVSLLKWRNYPKQLQRRI</sequence>
<dbReference type="PANTHER" id="PTHR48103">
    <property type="entry name" value="MIDASIN-RELATED"/>
    <property type="match status" value="1"/>
</dbReference>
<dbReference type="EMBL" id="CAJNOR010008866">
    <property type="protein sequence ID" value="CAF1638556.1"/>
    <property type="molecule type" value="Genomic_DNA"/>
</dbReference>
<keyword evidence="1" id="KW-0547">Nucleotide-binding</keyword>
<evidence type="ECO:0000256" key="2">
    <source>
        <dbReference type="ARBA" id="ARBA00022840"/>
    </source>
</evidence>
<dbReference type="InterPro" id="IPR011704">
    <property type="entry name" value="ATPase_dyneun-rel_AAA"/>
</dbReference>
<keyword evidence="3" id="KW-0175">Coiled coil</keyword>
<dbReference type="GO" id="GO:0005634">
    <property type="term" value="C:nucleus"/>
    <property type="evidence" value="ECO:0007669"/>
    <property type="project" value="TreeGrafter"/>
</dbReference>
<evidence type="ECO:0000313" key="6">
    <source>
        <dbReference type="Proteomes" id="UP000663828"/>
    </source>
</evidence>
<keyword evidence="2" id="KW-0067">ATP-binding</keyword>
<feature type="non-terminal residue" evidence="5">
    <location>
        <position position="1"/>
    </location>
</feature>
<dbReference type="Pfam" id="PF07728">
    <property type="entry name" value="AAA_5"/>
    <property type="match status" value="1"/>
</dbReference>
<evidence type="ECO:0000259" key="4">
    <source>
        <dbReference type="Pfam" id="PF07728"/>
    </source>
</evidence>
<dbReference type="GO" id="GO:0000055">
    <property type="term" value="P:ribosomal large subunit export from nucleus"/>
    <property type="evidence" value="ECO:0007669"/>
    <property type="project" value="TreeGrafter"/>
</dbReference>
<evidence type="ECO:0000256" key="3">
    <source>
        <dbReference type="SAM" id="Coils"/>
    </source>
</evidence>
<feature type="coiled-coil region" evidence="3">
    <location>
        <begin position="201"/>
        <end position="228"/>
    </location>
</feature>
<dbReference type="Gene3D" id="3.40.50.300">
    <property type="entry name" value="P-loop containing nucleotide triphosphate hydrolases"/>
    <property type="match status" value="2"/>
</dbReference>
<feature type="domain" description="ATPase dynein-related AAA" evidence="4">
    <location>
        <begin position="231"/>
        <end position="322"/>
    </location>
</feature>
<proteinExistence type="predicted"/>
<dbReference type="GO" id="GO:0016887">
    <property type="term" value="F:ATP hydrolysis activity"/>
    <property type="evidence" value="ECO:0007669"/>
    <property type="project" value="InterPro"/>
</dbReference>
<name>A0A816DHM2_ADIRI</name>
<dbReference type="InterPro" id="IPR027417">
    <property type="entry name" value="P-loop_NTPase"/>
</dbReference>
<feature type="coiled-coil region" evidence="3">
    <location>
        <begin position="1443"/>
        <end position="1474"/>
    </location>
</feature>
<comment type="caution">
    <text evidence="5">The sequence shown here is derived from an EMBL/GenBank/DDBJ whole genome shotgun (WGS) entry which is preliminary data.</text>
</comment>
<evidence type="ECO:0000313" key="5">
    <source>
        <dbReference type="EMBL" id="CAF1638556.1"/>
    </source>
</evidence>
<dbReference type="GO" id="GO:0000027">
    <property type="term" value="P:ribosomal large subunit assembly"/>
    <property type="evidence" value="ECO:0007669"/>
    <property type="project" value="TreeGrafter"/>
</dbReference>
<keyword evidence="6" id="KW-1185">Reference proteome</keyword>
<dbReference type="Proteomes" id="UP000663828">
    <property type="component" value="Unassembled WGS sequence"/>
</dbReference>